<dbReference type="EMBL" id="HACA01026298">
    <property type="protein sequence ID" value="CDW43659.1"/>
    <property type="molecule type" value="Transcribed_RNA"/>
</dbReference>
<evidence type="ECO:0000313" key="1">
    <source>
        <dbReference type="EMBL" id="CDW43659.1"/>
    </source>
</evidence>
<proteinExistence type="predicted"/>
<reference evidence="1" key="1">
    <citation type="submission" date="2014-05" db="EMBL/GenBank/DDBJ databases">
        <authorList>
            <person name="Chronopoulou M."/>
        </authorList>
    </citation>
    <scope>NUCLEOTIDE SEQUENCE</scope>
    <source>
        <tissue evidence="1">Whole organism</tissue>
    </source>
</reference>
<dbReference type="AlphaFoldDB" id="A0A0K2UZG2"/>
<protein>
    <submittedName>
        <fullName evidence="1">Uncharacterized protein</fullName>
    </submittedName>
</protein>
<sequence>MTLERDRQISIRALQAVGCLQDHCLQRQEIQNIGEEEGLCQKCQA</sequence>
<accession>A0A0K2UZG2</accession>
<name>A0A0K2UZG2_LEPSM</name>
<organism evidence="1">
    <name type="scientific">Lepeophtheirus salmonis</name>
    <name type="common">Salmon louse</name>
    <name type="synonym">Caligus salmonis</name>
    <dbReference type="NCBI Taxonomy" id="72036"/>
    <lineage>
        <taxon>Eukaryota</taxon>
        <taxon>Metazoa</taxon>
        <taxon>Ecdysozoa</taxon>
        <taxon>Arthropoda</taxon>
        <taxon>Crustacea</taxon>
        <taxon>Multicrustacea</taxon>
        <taxon>Hexanauplia</taxon>
        <taxon>Copepoda</taxon>
        <taxon>Siphonostomatoida</taxon>
        <taxon>Caligidae</taxon>
        <taxon>Lepeophtheirus</taxon>
    </lineage>
</organism>